<name>A0A0S3RLK1_PHAAN</name>
<reference evidence="1 2" key="1">
    <citation type="journal article" date="2015" name="Sci. Rep.">
        <title>The power of single molecule real-time sequencing technology in the de novo assembly of a eukaryotic genome.</title>
        <authorList>
            <person name="Sakai H."/>
            <person name="Naito K."/>
            <person name="Ogiso-Tanaka E."/>
            <person name="Takahashi Y."/>
            <person name="Iseki K."/>
            <person name="Muto C."/>
            <person name="Satou K."/>
            <person name="Teruya K."/>
            <person name="Shiroma A."/>
            <person name="Shimoji M."/>
            <person name="Hirano T."/>
            <person name="Itoh T."/>
            <person name="Kaga A."/>
            <person name="Tomooka N."/>
        </authorList>
    </citation>
    <scope>NUCLEOTIDE SEQUENCE [LARGE SCALE GENOMIC DNA]</scope>
    <source>
        <strain evidence="2">cv. Shumari</strain>
    </source>
</reference>
<protein>
    <submittedName>
        <fullName evidence="1">Uncharacterized protein</fullName>
    </submittedName>
</protein>
<dbReference type="Proteomes" id="UP000291084">
    <property type="component" value="Chromosome 3"/>
</dbReference>
<dbReference type="EMBL" id="AP015036">
    <property type="protein sequence ID" value="BAT81444.1"/>
    <property type="molecule type" value="Genomic_DNA"/>
</dbReference>
<accession>A0A0S3RLK1</accession>
<proteinExistence type="predicted"/>
<dbReference type="AlphaFoldDB" id="A0A0S3RLK1"/>
<sequence>MLLHMLLNKQLHMLLISDEDIKDLEGNQDILPLPAEEGEDTAQTLQLSQCTMAGLTTKNSWKLWGMIGNEKVVILIDCGTSHNFISQ</sequence>
<gene>
    <name evidence="1" type="primary">Vigan.03G116800</name>
    <name evidence="1" type="ORF">VIGAN_03116800</name>
</gene>
<keyword evidence="2" id="KW-1185">Reference proteome</keyword>
<feature type="non-terminal residue" evidence="1">
    <location>
        <position position="87"/>
    </location>
</feature>
<organism evidence="1 2">
    <name type="scientific">Vigna angularis var. angularis</name>
    <dbReference type="NCBI Taxonomy" id="157739"/>
    <lineage>
        <taxon>Eukaryota</taxon>
        <taxon>Viridiplantae</taxon>
        <taxon>Streptophyta</taxon>
        <taxon>Embryophyta</taxon>
        <taxon>Tracheophyta</taxon>
        <taxon>Spermatophyta</taxon>
        <taxon>Magnoliopsida</taxon>
        <taxon>eudicotyledons</taxon>
        <taxon>Gunneridae</taxon>
        <taxon>Pentapetalae</taxon>
        <taxon>rosids</taxon>
        <taxon>fabids</taxon>
        <taxon>Fabales</taxon>
        <taxon>Fabaceae</taxon>
        <taxon>Papilionoideae</taxon>
        <taxon>50 kb inversion clade</taxon>
        <taxon>NPAAA clade</taxon>
        <taxon>indigoferoid/millettioid clade</taxon>
        <taxon>Phaseoleae</taxon>
        <taxon>Vigna</taxon>
    </lineage>
</organism>
<evidence type="ECO:0000313" key="2">
    <source>
        <dbReference type="Proteomes" id="UP000291084"/>
    </source>
</evidence>
<evidence type="ECO:0000313" key="1">
    <source>
        <dbReference type="EMBL" id="BAT81444.1"/>
    </source>
</evidence>